<feature type="repeat" description="WD" evidence="1">
    <location>
        <begin position="170"/>
        <end position="212"/>
    </location>
</feature>
<feature type="repeat" description="WD" evidence="1">
    <location>
        <begin position="214"/>
        <end position="245"/>
    </location>
</feature>
<dbReference type="EMBL" id="GIBP01000503">
    <property type="protein sequence ID" value="NDV29472.1"/>
    <property type="molecule type" value="Transcribed_RNA"/>
</dbReference>
<feature type="domain" description="WDR36/Utp21 C-terminal" evidence="2">
    <location>
        <begin position="623"/>
        <end position="824"/>
    </location>
</feature>
<proteinExistence type="predicted"/>
<dbReference type="PROSITE" id="PS50294">
    <property type="entry name" value="WD_REPEATS_REGION"/>
    <property type="match status" value="2"/>
</dbReference>
<dbReference type="PROSITE" id="PS50082">
    <property type="entry name" value="WD_REPEATS_2"/>
    <property type="match status" value="4"/>
</dbReference>
<dbReference type="SUPFAM" id="SSF50978">
    <property type="entry name" value="WD40 repeat-like"/>
    <property type="match status" value="1"/>
</dbReference>
<reference evidence="4" key="1">
    <citation type="journal article" date="2020" name="J. Eukaryot. Microbiol.">
        <title>De novo Sequencing, Assembly and Annotation of the Transcriptome for the Free-Living Testate Amoeba Arcella intermedia.</title>
        <authorList>
            <person name="Ribeiro G.M."/>
            <person name="Porfirio-Sousa A.L."/>
            <person name="Maurer-Alcala X.X."/>
            <person name="Katz L.A."/>
            <person name="Lahr D.J.G."/>
        </authorList>
    </citation>
    <scope>NUCLEOTIDE SEQUENCE</scope>
</reference>
<dbReference type="SUPFAM" id="SSF50998">
    <property type="entry name" value="Quinoprotein alcohol dehydrogenase-like"/>
    <property type="match status" value="1"/>
</dbReference>
<dbReference type="Pfam" id="PF25168">
    <property type="entry name" value="Beta-prop_WDR36-Utp21_2nd"/>
    <property type="match status" value="1"/>
</dbReference>
<dbReference type="PANTHER" id="PTHR22840">
    <property type="entry name" value="WD REPEAT-CONTAINING PROTEIN 36"/>
    <property type="match status" value="1"/>
</dbReference>
<keyword evidence="1" id="KW-0853">WD repeat</keyword>
<dbReference type="InterPro" id="IPR007319">
    <property type="entry name" value="WDR36/Utp21_C"/>
</dbReference>
<dbReference type="InterPro" id="IPR059157">
    <property type="entry name" value="WDR36-Utp21_N"/>
</dbReference>
<sequence>MGVVRIGPQFPKRVRCVLFLGKHTLAAAGTDIHVCEFNTLMYSLKGHQHKVTHMVDIGDFLVSVDAGNVVIVWNYKTSLEYSRFELPRYVHLSSLIHPDTYINKVLFSTAEGLMYLWNFSTKKEVFKFDGWGSPILTMVQSPVLDVVAVALKDGRIVLHNIKVNRTLFTFQHEKEEITSLVFRTDGNNHLLSGTKSGTLTIWDLDKQKLVTSIPFAHEGSIVSLYFFYNEPLFVSTGTDNSIKLWIFDNANVCPRILKQQSGHSKPPVKLLFYGGNEEVLSASSDQSVRVFPTSTNETNYELSQGNLQAKANQNKQSVLSLKLSPVVDMAFSLSKEMYWGNVVTCHDSSHVGFAWMKLKRCMVDPAFKSLTNDFWTAVAVSTCGNFAYFGSLRGRIKLFNLQSGKRTDTEKKGGHSKAVSGLHVDLCNKYVVSTGLDGLIKIWGRKSLTLRETIDNGAPITKSRLSLDTNLLAVFCDSLVLKVYHLTTLSLVRVFNGHASFATGLAFTPDSRWLICSEGNGNVRVWDLPSSRCIDWFRVSSPIVAMDMSPVGDVLVTSHVGRRGLYLWANANHFGKVFLKPIPAKPREIGVPTEGTVDNEDEPTNDKDESDFALWENMDRKAQLDRALVTNSAVPKTKWQNLLNLELIKERNKPKLPPKKPQNAPFFLPTLPGLTPKFITAPEDEVIPSPAQSKIINFAALRPKTRFITLLEKADKTKNYGEFLQEVLSMSPTAIDFEIRSLNPDNDFFELKLVMQWLKWQLESNFHYDLVQAFLAVFLREQGNLIRSDNTLRAMAKEILELQKKTWKMMQDMLRNNLCLLNFFQNIQT</sequence>
<evidence type="ECO:0000259" key="3">
    <source>
        <dbReference type="Pfam" id="PF25171"/>
    </source>
</evidence>
<feature type="repeat" description="WD" evidence="1">
    <location>
        <begin position="495"/>
        <end position="536"/>
    </location>
</feature>
<name>A0A6B2KXS5_9EUKA</name>
<dbReference type="GO" id="GO:0006364">
    <property type="term" value="P:rRNA processing"/>
    <property type="evidence" value="ECO:0007669"/>
    <property type="project" value="InterPro"/>
</dbReference>
<accession>A0A6B2KXS5</accession>
<dbReference type="PANTHER" id="PTHR22840:SF12">
    <property type="entry name" value="WD REPEAT-CONTAINING PROTEIN 36"/>
    <property type="match status" value="1"/>
</dbReference>
<dbReference type="SMART" id="SM00320">
    <property type="entry name" value="WD40"/>
    <property type="match status" value="10"/>
</dbReference>
<dbReference type="Gene3D" id="2.130.10.10">
    <property type="entry name" value="YVTN repeat-like/Quinoprotein amine dehydrogenase"/>
    <property type="match status" value="2"/>
</dbReference>
<dbReference type="Pfam" id="PF25171">
    <property type="entry name" value="Beta-prop_WDR36-Utp21_1st"/>
    <property type="match status" value="1"/>
</dbReference>
<evidence type="ECO:0000313" key="4">
    <source>
        <dbReference type="EMBL" id="NDV29472.1"/>
    </source>
</evidence>
<dbReference type="InterPro" id="IPR001680">
    <property type="entry name" value="WD40_rpt"/>
</dbReference>
<evidence type="ECO:0000256" key="1">
    <source>
        <dbReference type="PROSITE-ProRule" id="PRU00221"/>
    </source>
</evidence>
<dbReference type="InterPro" id="IPR036322">
    <property type="entry name" value="WD40_repeat_dom_sf"/>
</dbReference>
<feature type="repeat" description="WD" evidence="1">
    <location>
        <begin position="412"/>
        <end position="443"/>
    </location>
</feature>
<dbReference type="GO" id="GO:0034388">
    <property type="term" value="C:Pwp2p-containing subcomplex of 90S preribosome"/>
    <property type="evidence" value="ECO:0007669"/>
    <property type="project" value="TreeGrafter"/>
</dbReference>
<protein>
    <submittedName>
        <fullName evidence="4">Uncharacterized protein</fullName>
    </submittedName>
</protein>
<evidence type="ECO:0000259" key="2">
    <source>
        <dbReference type="Pfam" id="PF04192"/>
    </source>
</evidence>
<dbReference type="GO" id="GO:0032040">
    <property type="term" value="C:small-subunit processome"/>
    <property type="evidence" value="ECO:0007669"/>
    <property type="project" value="InterPro"/>
</dbReference>
<dbReference type="Pfam" id="PF04192">
    <property type="entry name" value="Utp21"/>
    <property type="match status" value="1"/>
</dbReference>
<feature type="domain" description="WDR36/Utp21 N-terminal" evidence="3">
    <location>
        <begin position="2"/>
        <end position="248"/>
    </location>
</feature>
<dbReference type="AlphaFoldDB" id="A0A6B2KXS5"/>
<dbReference type="InterPro" id="IPR015943">
    <property type="entry name" value="WD40/YVTN_repeat-like_dom_sf"/>
</dbReference>
<dbReference type="InterPro" id="IPR011047">
    <property type="entry name" value="Quinoprotein_ADH-like_sf"/>
</dbReference>
<organism evidence="4">
    <name type="scientific">Arcella intermedia</name>
    <dbReference type="NCBI Taxonomy" id="1963864"/>
    <lineage>
        <taxon>Eukaryota</taxon>
        <taxon>Amoebozoa</taxon>
        <taxon>Tubulinea</taxon>
        <taxon>Elardia</taxon>
        <taxon>Arcellinida</taxon>
        <taxon>Sphaerothecina</taxon>
        <taxon>Arcellidae</taxon>
        <taxon>Arcella</taxon>
    </lineage>
</organism>